<dbReference type="Pfam" id="PF10604">
    <property type="entry name" value="Polyketide_cyc2"/>
    <property type="match status" value="1"/>
</dbReference>
<proteinExistence type="predicted"/>
<accession>A0A1H5Q4I2</accession>
<reference evidence="2" key="1">
    <citation type="submission" date="2016-10" db="EMBL/GenBank/DDBJ databases">
        <authorList>
            <person name="Varghese N."/>
            <person name="Submissions S."/>
        </authorList>
    </citation>
    <scope>NUCLEOTIDE SEQUENCE [LARGE SCALE GENOMIC DNA]</scope>
    <source>
        <strain evidence="2">DSM 44654</strain>
    </source>
</reference>
<dbReference type="InterPro" id="IPR019587">
    <property type="entry name" value="Polyketide_cyclase/dehydratase"/>
</dbReference>
<name>A0A1H5Q4I2_9PSEU</name>
<dbReference type="CDD" id="cd07812">
    <property type="entry name" value="SRPBCC"/>
    <property type="match status" value="1"/>
</dbReference>
<dbReference type="RefSeq" id="WP_086681894.1">
    <property type="nucleotide sequence ID" value="NZ_FNUJ01000001.1"/>
</dbReference>
<evidence type="ECO:0000313" key="2">
    <source>
        <dbReference type="Proteomes" id="UP000198878"/>
    </source>
</evidence>
<sequence length="155" mass="16566">MTEVSRVIDVPPEAVFEVLADGWLYAGWVVGSSHIRDVEQDWPAVGSRIHHSVGPWPVHIQDETVVTAVEPGLSLSLEARGWPLGAAAVGLTLVPHGEGKTLVRMTEHIVRGPGKVLPAAVQALLVKPRNTESLARLADLATGKHARAKSGHPRP</sequence>
<dbReference type="Gene3D" id="3.30.530.20">
    <property type="match status" value="1"/>
</dbReference>
<dbReference type="STRING" id="218821.SAMN05421837_101660"/>
<organism evidence="1 2">
    <name type="scientific">Amycolatopsis pretoriensis</name>
    <dbReference type="NCBI Taxonomy" id="218821"/>
    <lineage>
        <taxon>Bacteria</taxon>
        <taxon>Bacillati</taxon>
        <taxon>Actinomycetota</taxon>
        <taxon>Actinomycetes</taxon>
        <taxon>Pseudonocardiales</taxon>
        <taxon>Pseudonocardiaceae</taxon>
        <taxon>Amycolatopsis</taxon>
    </lineage>
</organism>
<dbReference type="AlphaFoldDB" id="A0A1H5Q4I2"/>
<dbReference type="OrthoDB" id="4483486at2"/>
<gene>
    <name evidence="1" type="ORF">SAMN05421837_101660</name>
</gene>
<dbReference type="EMBL" id="FNUJ01000001">
    <property type="protein sequence ID" value="SEF20996.1"/>
    <property type="molecule type" value="Genomic_DNA"/>
</dbReference>
<dbReference type="SUPFAM" id="SSF55961">
    <property type="entry name" value="Bet v1-like"/>
    <property type="match status" value="1"/>
</dbReference>
<dbReference type="Proteomes" id="UP000198878">
    <property type="component" value="Unassembled WGS sequence"/>
</dbReference>
<dbReference type="InterPro" id="IPR023393">
    <property type="entry name" value="START-like_dom_sf"/>
</dbReference>
<protein>
    <submittedName>
        <fullName evidence="1">Uncharacterized conserved protein YndB, AHSA1/START domain</fullName>
    </submittedName>
</protein>
<keyword evidence="2" id="KW-1185">Reference proteome</keyword>
<evidence type="ECO:0000313" key="1">
    <source>
        <dbReference type="EMBL" id="SEF20996.1"/>
    </source>
</evidence>